<evidence type="ECO:0000256" key="1">
    <source>
        <dbReference type="ARBA" id="ARBA00004323"/>
    </source>
</evidence>
<evidence type="ECO:0000313" key="9">
    <source>
        <dbReference type="EMBL" id="KAK8395430.1"/>
    </source>
</evidence>
<comment type="caution">
    <text evidence="9">The sequence shown here is derived from an EMBL/GenBank/DDBJ whole genome shotgun (WGS) entry which is preliminary data.</text>
</comment>
<dbReference type="GO" id="GO:0006688">
    <property type="term" value="P:glycosphingolipid biosynthetic process"/>
    <property type="evidence" value="ECO:0007669"/>
    <property type="project" value="TreeGrafter"/>
</dbReference>
<keyword evidence="10" id="KW-1185">Reference proteome</keyword>
<reference evidence="9 10" key="1">
    <citation type="submission" date="2023-03" db="EMBL/GenBank/DDBJ databases">
        <title>High-quality genome of Scylla paramamosain provides insights in environmental adaptation.</title>
        <authorList>
            <person name="Zhang L."/>
        </authorList>
    </citation>
    <scope>NUCLEOTIDE SEQUENCE [LARGE SCALE GENOMIC DNA]</scope>
    <source>
        <strain evidence="9">LZ_2023a</strain>
        <tissue evidence="9">Muscle</tissue>
    </source>
</reference>
<name>A0AAW0U9F2_SCYPA</name>
<dbReference type="InterPro" id="IPR007577">
    <property type="entry name" value="GlycoTrfase_DXD_sugar-bd_CS"/>
</dbReference>
<dbReference type="InterPro" id="IPR007652">
    <property type="entry name" value="A1-4-GlycosylTfrase_dom"/>
</dbReference>
<dbReference type="Pfam" id="PF04488">
    <property type="entry name" value="Gly_transf_sug"/>
    <property type="match status" value="1"/>
</dbReference>
<dbReference type="PANTHER" id="PTHR12042:SF21">
    <property type="entry name" value="ALPHA1,4-GALACTOSYLTRANSFERASE 1-RELATED"/>
    <property type="match status" value="1"/>
</dbReference>
<protein>
    <recommendedName>
        <fullName evidence="8">Alpha 1,4-glycosyltransferase domain-containing protein</fullName>
    </recommendedName>
</protein>
<organism evidence="9 10">
    <name type="scientific">Scylla paramamosain</name>
    <name type="common">Mud crab</name>
    <dbReference type="NCBI Taxonomy" id="85552"/>
    <lineage>
        <taxon>Eukaryota</taxon>
        <taxon>Metazoa</taxon>
        <taxon>Ecdysozoa</taxon>
        <taxon>Arthropoda</taxon>
        <taxon>Crustacea</taxon>
        <taxon>Multicrustacea</taxon>
        <taxon>Malacostraca</taxon>
        <taxon>Eumalacostraca</taxon>
        <taxon>Eucarida</taxon>
        <taxon>Decapoda</taxon>
        <taxon>Pleocyemata</taxon>
        <taxon>Brachyura</taxon>
        <taxon>Eubrachyura</taxon>
        <taxon>Portunoidea</taxon>
        <taxon>Portunidae</taxon>
        <taxon>Portuninae</taxon>
        <taxon>Scylla</taxon>
    </lineage>
</organism>
<evidence type="ECO:0000256" key="7">
    <source>
        <dbReference type="SAM" id="MobiDB-lite"/>
    </source>
</evidence>
<evidence type="ECO:0000256" key="5">
    <source>
        <dbReference type="ARBA" id="ARBA00023034"/>
    </source>
</evidence>
<accession>A0AAW0U9F2</accession>
<evidence type="ECO:0000256" key="2">
    <source>
        <dbReference type="ARBA" id="ARBA00009003"/>
    </source>
</evidence>
<keyword evidence="5" id="KW-0333">Golgi apparatus</keyword>
<evidence type="ECO:0000256" key="4">
    <source>
        <dbReference type="ARBA" id="ARBA00022679"/>
    </source>
</evidence>
<evidence type="ECO:0000256" key="3">
    <source>
        <dbReference type="ARBA" id="ARBA00022676"/>
    </source>
</evidence>
<dbReference type="InterPro" id="IPR029044">
    <property type="entry name" value="Nucleotide-diphossugar_trans"/>
</dbReference>
<feature type="domain" description="Alpha 1,4-glycosyltransferase" evidence="8">
    <location>
        <begin position="241"/>
        <end position="371"/>
    </location>
</feature>
<gene>
    <name evidence="9" type="ORF">O3P69_006227</name>
</gene>
<evidence type="ECO:0000313" key="10">
    <source>
        <dbReference type="Proteomes" id="UP001487740"/>
    </source>
</evidence>
<dbReference type="EMBL" id="JARAKH010000018">
    <property type="protein sequence ID" value="KAK8395430.1"/>
    <property type="molecule type" value="Genomic_DNA"/>
</dbReference>
<dbReference type="PROSITE" id="PS51257">
    <property type="entry name" value="PROKAR_LIPOPROTEIN"/>
    <property type="match status" value="1"/>
</dbReference>
<dbReference type="EMBL" id="JARAKH010000018">
    <property type="protein sequence ID" value="KAK8395431.1"/>
    <property type="molecule type" value="Genomic_DNA"/>
</dbReference>
<proteinExistence type="inferred from homology"/>
<comment type="similarity">
    <text evidence="2">Belongs to the glycosyltransferase 32 family.</text>
</comment>
<evidence type="ECO:0000259" key="8">
    <source>
        <dbReference type="Pfam" id="PF04572"/>
    </source>
</evidence>
<dbReference type="Gene3D" id="3.90.550.20">
    <property type="match status" value="1"/>
</dbReference>
<keyword evidence="6" id="KW-0472">Membrane</keyword>
<dbReference type="Proteomes" id="UP001487740">
    <property type="component" value="Unassembled WGS sequence"/>
</dbReference>
<keyword evidence="3" id="KW-0328">Glycosyltransferase</keyword>
<dbReference type="SUPFAM" id="SSF53448">
    <property type="entry name" value="Nucleotide-diphospho-sugar transferases"/>
    <property type="match status" value="1"/>
</dbReference>
<sequence length="379" mass="43948">MRRRRWWKSVFIIVVTVIILSCITFPSSTRTTTDREPWPPKPKPLERSSVSEEVHKDTSWWQFFLCNLKQHHIAEEASNAHRLHILHRDTAPSHKNTNVFLIDTACNSRPKFRAWCSIESWAQVNPSLQIWFVMTSATISDFEGFPSKLLQKYSNLNIVGADVEKMVEDTPLKQLFDSKKWTQNNTWPVELLSDMMRVLVLWRWGGIYSDTDVVSIRPFDLPLNSLGYETDFQIGSAVYSFEAQQSVMWRLMKDMVNGFMPELWGSIGPKAITRVVKAMCGVEDLQTLLPKTPVICGGVTLHPRQTFYPVDYTQSKKFFTKNRGIRFEKTFRHSHAIHFWNKMSKELMVTKGDNSLYEVAAKKYCPITYSEATQEADTF</sequence>
<comment type="subcellular location">
    <subcellularLocation>
        <location evidence="1">Golgi apparatus membrane</location>
        <topology evidence="1">Single-pass type II membrane protein</topology>
    </subcellularLocation>
</comment>
<evidence type="ECO:0000256" key="6">
    <source>
        <dbReference type="ARBA" id="ARBA00023136"/>
    </source>
</evidence>
<feature type="region of interest" description="Disordered" evidence="7">
    <location>
        <begin position="28"/>
        <end position="50"/>
    </location>
</feature>
<dbReference type="AlphaFoldDB" id="A0AAW0U9F2"/>
<dbReference type="GO" id="GO:0016758">
    <property type="term" value="F:hexosyltransferase activity"/>
    <property type="evidence" value="ECO:0007669"/>
    <property type="project" value="TreeGrafter"/>
</dbReference>
<dbReference type="GO" id="GO:0000139">
    <property type="term" value="C:Golgi membrane"/>
    <property type="evidence" value="ECO:0007669"/>
    <property type="project" value="UniProtKB-SubCell"/>
</dbReference>
<keyword evidence="4" id="KW-0808">Transferase</keyword>
<feature type="compositionally biased region" description="Basic and acidic residues" evidence="7">
    <location>
        <begin position="32"/>
        <end position="50"/>
    </location>
</feature>
<dbReference type="Pfam" id="PF04572">
    <property type="entry name" value="Gb3_synth"/>
    <property type="match status" value="1"/>
</dbReference>
<dbReference type="InterPro" id="IPR051981">
    <property type="entry name" value="Glycosyltransf_32"/>
</dbReference>
<dbReference type="PANTHER" id="PTHR12042">
    <property type="entry name" value="LACTOSYLCERAMIDE 4-ALPHA-GALACTOSYLTRANSFERASE ALPHA- 1,4-GALACTOSYLTRANSFERASE"/>
    <property type="match status" value="1"/>
</dbReference>